<dbReference type="PROSITE" id="PS51375">
    <property type="entry name" value="PPR"/>
    <property type="match status" value="5"/>
</dbReference>
<evidence type="ECO:0000259" key="4">
    <source>
        <dbReference type="Pfam" id="PF23276"/>
    </source>
</evidence>
<comment type="caution">
    <text evidence="5">The sequence shown here is derived from an EMBL/GenBank/DDBJ whole genome shotgun (WGS) entry which is preliminary data.</text>
</comment>
<gene>
    <name evidence="5" type="ORF">Sango_1787400</name>
</gene>
<feature type="repeat" description="PPR" evidence="3">
    <location>
        <begin position="344"/>
        <end position="378"/>
    </location>
</feature>
<proteinExistence type="inferred from homology"/>
<evidence type="ECO:0000256" key="2">
    <source>
        <dbReference type="ARBA" id="ARBA00022737"/>
    </source>
</evidence>
<feature type="repeat" description="PPR" evidence="3">
    <location>
        <begin position="164"/>
        <end position="198"/>
    </location>
</feature>
<dbReference type="Pfam" id="PF13041">
    <property type="entry name" value="PPR_2"/>
    <property type="match status" value="1"/>
</dbReference>
<dbReference type="NCBIfam" id="TIGR00756">
    <property type="entry name" value="PPR"/>
    <property type="match status" value="3"/>
</dbReference>
<dbReference type="Pfam" id="PF01535">
    <property type="entry name" value="PPR"/>
    <property type="match status" value="3"/>
</dbReference>
<dbReference type="PANTHER" id="PTHR47933:SF11">
    <property type="entry name" value="PENTATRICOPEPTIDE REPEAT-CONTAINING PROTEIN 2"/>
    <property type="match status" value="1"/>
</dbReference>
<keyword evidence="6" id="KW-1185">Reference proteome</keyword>
<feature type="domain" description="Pentatricopeptide repeat-containing protein-mitochondrial" evidence="4">
    <location>
        <begin position="311"/>
        <end position="441"/>
    </location>
</feature>
<dbReference type="Proteomes" id="UP001289374">
    <property type="component" value="Unassembled WGS sequence"/>
</dbReference>
<feature type="repeat" description="PPR" evidence="3">
    <location>
        <begin position="446"/>
        <end position="480"/>
    </location>
</feature>
<reference evidence="5" key="2">
    <citation type="journal article" date="2024" name="Plant">
        <title>Genomic evolution and insights into agronomic trait innovations of Sesamum species.</title>
        <authorList>
            <person name="Miao H."/>
            <person name="Wang L."/>
            <person name="Qu L."/>
            <person name="Liu H."/>
            <person name="Sun Y."/>
            <person name="Le M."/>
            <person name="Wang Q."/>
            <person name="Wei S."/>
            <person name="Zheng Y."/>
            <person name="Lin W."/>
            <person name="Duan Y."/>
            <person name="Cao H."/>
            <person name="Xiong S."/>
            <person name="Wang X."/>
            <person name="Wei L."/>
            <person name="Li C."/>
            <person name="Ma Q."/>
            <person name="Ju M."/>
            <person name="Zhao R."/>
            <person name="Li G."/>
            <person name="Mu C."/>
            <person name="Tian Q."/>
            <person name="Mei H."/>
            <person name="Zhang T."/>
            <person name="Gao T."/>
            <person name="Zhang H."/>
        </authorList>
    </citation>
    <scope>NUCLEOTIDE SEQUENCE</scope>
    <source>
        <strain evidence="5">K16</strain>
    </source>
</reference>
<sequence length="561" mass="63683">MVMVEILNNPPACSISMYRNSHQTHWFCCSRRHDLRTHLQCIGCSAYLSWRLNIKMNSAKNHGFGVVALAEGSSTWLGIGIKTPCMMPNKVARLEFESDCDEGRIALFEGKEGFSENCPQNILPPWERNEEILSKRILTLSRSNKVRSALALYRSMEFSDLLPNSHACNSLLSCLSRNGRLDDALKIFEFMKTRDIITGHTYSLILKAVANDRGWDIALSMFEEAEGASKTRKYMDTIVYNTMIAIFGKLNNWVQAERMWRKLQDNGHVGTVVTYRLVVCIFVRCGRNELALDAYHEMVRNGLCPGDDSMQAIIGACTREGKWDMALNVLQSYGLLRSLGYKPDEYTWNALLVALNRANRHADALRLFETIRRGDSTVLNLHIYNTCLLSCQRLGLWERAMQLLWEMEDSVFPVSVTSYNLVIGACEAARKPKVALRVYEHMSAPNGSLYNAAIQGICLRSKTDLARKLYVKMREIGLKPDGKTRALMLQNLPRDHKRPDSILYRFSDILQPLSVNYSVTSLMYSRLALRVITASAWGKTTCANASGHKIDSLKKLYKCWP</sequence>
<name>A0AAE1WHD1_9LAMI</name>
<protein>
    <submittedName>
        <fullName evidence="5">Pentatricopeptide repeat-containing protein</fullName>
    </submittedName>
</protein>
<feature type="repeat" description="PPR" evidence="3">
    <location>
        <begin position="236"/>
        <end position="270"/>
    </location>
</feature>
<evidence type="ECO:0000256" key="3">
    <source>
        <dbReference type="PROSITE-ProRule" id="PRU00708"/>
    </source>
</evidence>
<accession>A0AAE1WHD1</accession>
<feature type="repeat" description="PPR" evidence="3">
    <location>
        <begin position="271"/>
        <end position="305"/>
    </location>
</feature>
<dbReference type="InterPro" id="IPR002885">
    <property type="entry name" value="PPR_rpt"/>
</dbReference>
<dbReference type="PANTHER" id="PTHR47933">
    <property type="entry name" value="PENTATRICOPEPTIDE REPEAT-CONTAINING PROTEIN 1, MITOCHONDRIAL"/>
    <property type="match status" value="1"/>
</dbReference>
<dbReference type="InterPro" id="IPR011990">
    <property type="entry name" value="TPR-like_helical_dom_sf"/>
</dbReference>
<evidence type="ECO:0000313" key="5">
    <source>
        <dbReference type="EMBL" id="KAK4393166.1"/>
    </source>
</evidence>
<comment type="similarity">
    <text evidence="1">Belongs to the PPR family. P subfamily.</text>
</comment>
<dbReference type="InterPro" id="IPR051240">
    <property type="entry name" value="Mito_RNA-Proc/Resp"/>
</dbReference>
<keyword evidence="2" id="KW-0677">Repeat</keyword>
<dbReference type="InterPro" id="IPR057027">
    <property type="entry name" value="TPR_mt"/>
</dbReference>
<dbReference type="Pfam" id="PF23276">
    <property type="entry name" value="TPR_24"/>
    <property type="match status" value="1"/>
</dbReference>
<evidence type="ECO:0000313" key="6">
    <source>
        <dbReference type="Proteomes" id="UP001289374"/>
    </source>
</evidence>
<evidence type="ECO:0000256" key="1">
    <source>
        <dbReference type="ARBA" id="ARBA00007626"/>
    </source>
</evidence>
<dbReference type="EMBL" id="JACGWL010000010">
    <property type="protein sequence ID" value="KAK4393166.1"/>
    <property type="molecule type" value="Genomic_DNA"/>
</dbReference>
<dbReference type="Gene3D" id="1.25.40.10">
    <property type="entry name" value="Tetratricopeptide repeat domain"/>
    <property type="match status" value="3"/>
</dbReference>
<dbReference type="GO" id="GO:0003729">
    <property type="term" value="F:mRNA binding"/>
    <property type="evidence" value="ECO:0007669"/>
    <property type="project" value="TreeGrafter"/>
</dbReference>
<organism evidence="5 6">
    <name type="scientific">Sesamum angolense</name>
    <dbReference type="NCBI Taxonomy" id="2727404"/>
    <lineage>
        <taxon>Eukaryota</taxon>
        <taxon>Viridiplantae</taxon>
        <taxon>Streptophyta</taxon>
        <taxon>Embryophyta</taxon>
        <taxon>Tracheophyta</taxon>
        <taxon>Spermatophyta</taxon>
        <taxon>Magnoliopsida</taxon>
        <taxon>eudicotyledons</taxon>
        <taxon>Gunneridae</taxon>
        <taxon>Pentapetalae</taxon>
        <taxon>asterids</taxon>
        <taxon>lamiids</taxon>
        <taxon>Lamiales</taxon>
        <taxon>Pedaliaceae</taxon>
        <taxon>Sesamum</taxon>
    </lineage>
</organism>
<reference evidence="5" key="1">
    <citation type="submission" date="2020-06" db="EMBL/GenBank/DDBJ databases">
        <authorList>
            <person name="Li T."/>
            <person name="Hu X."/>
            <person name="Zhang T."/>
            <person name="Song X."/>
            <person name="Zhang H."/>
            <person name="Dai N."/>
            <person name="Sheng W."/>
            <person name="Hou X."/>
            <person name="Wei L."/>
        </authorList>
    </citation>
    <scope>NUCLEOTIDE SEQUENCE</scope>
    <source>
        <strain evidence="5">K16</strain>
        <tissue evidence="5">Leaf</tissue>
    </source>
</reference>
<dbReference type="AlphaFoldDB" id="A0AAE1WHD1"/>